<dbReference type="Proteomes" id="UP001388259">
    <property type="component" value="Unassembled WGS sequence"/>
</dbReference>
<evidence type="ECO:0000256" key="1">
    <source>
        <dbReference type="ARBA" id="ARBA00006484"/>
    </source>
</evidence>
<comment type="caution">
    <text evidence="4">The sequence shown here is derived from an EMBL/GenBank/DDBJ whole genome shotgun (WGS) entry which is preliminary data.</text>
</comment>
<keyword evidence="2 4" id="KW-0560">Oxidoreductase</keyword>
<name>A0AB35YSF8_9FLAO</name>
<dbReference type="PRINTS" id="PR00081">
    <property type="entry name" value="GDHRDH"/>
</dbReference>
<accession>A0AB35YSF8</accession>
<protein>
    <submittedName>
        <fullName evidence="4">SDR family oxidoreductase</fullName>
        <ecNumber evidence="4">1.-.-.-</ecNumber>
    </submittedName>
</protein>
<dbReference type="EMBL" id="JBANCF010000001">
    <property type="protein sequence ID" value="MEM0572112.1"/>
    <property type="molecule type" value="Genomic_DNA"/>
</dbReference>
<dbReference type="InterPro" id="IPR002347">
    <property type="entry name" value="SDR_fam"/>
</dbReference>
<evidence type="ECO:0000313" key="6">
    <source>
        <dbReference type="Proteomes" id="UP001388259"/>
    </source>
</evidence>
<dbReference type="AlphaFoldDB" id="A0AB35YSF8"/>
<dbReference type="SUPFAM" id="SSF51735">
    <property type="entry name" value="NAD(P)-binding Rossmann-fold domains"/>
    <property type="match status" value="1"/>
</dbReference>
<dbReference type="RefSeq" id="WP_342686572.1">
    <property type="nucleotide sequence ID" value="NZ_JAZBJM010000001.1"/>
</dbReference>
<comment type="similarity">
    <text evidence="1 3">Belongs to the short-chain dehydrogenases/reductases (SDR) family.</text>
</comment>
<dbReference type="FunFam" id="3.40.50.720:FF:000047">
    <property type="entry name" value="NADP-dependent L-serine/L-allo-threonine dehydrogenase"/>
    <property type="match status" value="1"/>
</dbReference>
<reference evidence="4 7" key="1">
    <citation type="submission" date="2024-01" db="EMBL/GenBank/DDBJ databases">
        <title>Aequorivita flavus sp. nov., isolated from deep-sea sediment.</title>
        <authorList>
            <person name="Chen X."/>
        </authorList>
    </citation>
    <scope>NUCLEOTIDE SEQUENCE</scope>
    <source>
        <strain evidence="4">MCCC 1A16923</strain>
        <strain evidence="5 7">MCCC 1A16935</strain>
    </source>
</reference>
<gene>
    <name evidence="5" type="ORF">VZD24_01165</name>
    <name evidence="4" type="ORF">VZD85_02195</name>
</gene>
<dbReference type="PRINTS" id="PR00080">
    <property type="entry name" value="SDRFAMILY"/>
</dbReference>
<dbReference type="CDD" id="cd05233">
    <property type="entry name" value="SDR_c"/>
    <property type="match status" value="1"/>
</dbReference>
<evidence type="ECO:0000313" key="4">
    <source>
        <dbReference type="EMBL" id="MEM0517147.1"/>
    </source>
</evidence>
<sequence length="237" mass="25587">MKIQNKTAIVTGASSGLGAAISKALIQEGVTVFGIARNSDTLQKLQNNIGGKFIPVTLDITDSTAVKKWVATTFSKEKAPDILVNNAGSGSFGKIDEMPSEEWYKMINTNLNGMYCITSEIVKLMKAQKESSHIVNIGSILGITTRAEGAAYSATKYGISGFSEALFKELRGDNIKVTCLNPGSINTRFFKSSGIQSHENMLQAEDIASTVLHILETPDNMLISEMTVRPLNPKPPE</sequence>
<evidence type="ECO:0000313" key="5">
    <source>
        <dbReference type="EMBL" id="MEM0572112.1"/>
    </source>
</evidence>
<dbReference type="PANTHER" id="PTHR43115">
    <property type="entry name" value="DEHYDROGENASE/REDUCTASE SDR FAMILY MEMBER 11"/>
    <property type="match status" value="1"/>
</dbReference>
<evidence type="ECO:0000256" key="3">
    <source>
        <dbReference type="RuleBase" id="RU000363"/>
    </source>
</evidence>
<proteinExistence type="inferred from homology"/>
<dbReference type="InterPro" id="IPR036291">
    <property type="entry name" value="NAD(P)-bd_dom_sf"/>
</dbReference>
<dbReference type="Pfam" id="PF00106">
    <property type="entry name" value="adh_short"/>
    <property type="match status" value="1"/>
</dbReference>
<dbReference type="EC" id="1.-.-.-" evidence="4"/>
<dbReference type="EMBL" id="JAZBJM010000001">
    <property type="protein sequence ID" value="MEM0517147.1"/>
    <property type="molecule type" value="Genomic_DNA"/>
</dbReference>
<evidence type="ECO:0000256" key="2">
    <source>
        <dbReference type="ARBA" id="ARBA00023002"/>
    </source>
</evidence>
<dbReference type="Gene3D" id="3.40.50.720">
    <property type="entry name" value="NAD(P)-binding Rossmann-like Domain"/>
    <property type="match status" value="1"/>
</dbReference>
<dbReference type="GO" id="GO:0016616">
    <property type="term" value="F:oxidoreductase activity, acting on the CH-OH group of donors, NAD or NADP as acceptor"/>
    <property type="evidence" value="ECO:0007669"/>
    <property type="project" value="UniProtKB-ARBA"/>
</dbReference>
<organism evidence="4 6">
    <name type="scientific">Aequorivita flava</name>
    <dbReference type="NCBI Taxonomy" id="3114371"/>
    <lineage>
        <taxon>Bacteria</taxon>
        <taxon>Pseudomonadati</taxon>
        <taxon>Bacteroidota</taxon>
        <taxon>Flavobacteriia</taxon>
        <taxon>Flavobacteriales</taxon>
        <taxon>Flavobacteriaceae</taxon>
        <taxon>Aequorivita</taxon>
    </lineage>
</organism>
<evidence type="ECO:0000313" key="7">
    <source>
        <dbReference type="Proteomes" id="UP001390963"/>
    </source>
</evidence>
<keyword evidence="7" id="KW-1185">Reference proteome</keyword>
<dbReference type="Proteomes" id="UP001390963">
    <property type="component" value="Unassembled WGS sequence"/>
</dbReference>
<dbReference type="PANTHER" id="PTHR43115:SF4">
    <property type="entry name" value="DEHYDROGENASE_REDUCTASE SDR FAMILY MEMBER 11"/>
    <property type="match status" value="1"/>
</dbReference>